<reference evidence="2 3" key="2">
    <citation type="journal article" date="2022" name="Mol. Biol. Evol.">
        <title>Comparative Genomics Reveals Insights into the Divergent Evolution of Astigmatic Mites and Household Pest Adaptations.</title>
        <authorList>
            <person name="Xiong Q."/>
            <person name="Wan A.T."/>
            <person name="Liu X."/>
            <person name="Fung C.S."/>
            <person name="Xiao X."/>
            <person name="Malainual N."/>
            <person name="Hou J."/>
            <person name="Wang L."/>
            <person name="Wang M."/>
            <person name="Yang K.Y."/>
            <person name="Cui Y."/>
            <person name="Leung E.L."/>
            <person name="Nong W."/>
            <person name="Shin S.K."/>
            <person name="Au S.W."/>
            <person name="Jeong K.Y."/>
            <person name="Chew F.T."/>
            <person name="Hui J.H."/>
            <person name="Leung T.F."/>
            <person name="Tungtrongchitr A."/>
            <person name="Zhong N."/>
            <person name="Liu Z."/>
            <person name="Tsui S.K."/>
        </authorList>
    </citation>
    <scope>NUCLEOTIDE SEQUENCE [LARGE SCALE GENOMIC DNA]</scope>
    <source>
        <strain evidence="2">Derp</strain>
    </source>
</reference>
<name>A0ABQ8J0P0_DERPT</name>
<feature type="region of interest" description="Disordered" evidence="1">
    <location>
        <begin position="1"/>
        <end position="20"/>
    </location>
</feature>
<keyword evidence="3" id="KW-1185">Reference proteome</keyword>
<dbReference type="PANTHER" id="PTHR13071">
    <property type="entry name" value="MITOCHONDRIAL 28S RIBOSOMAL PROTEIN S22"/>
    <property type="match status" value="1"/>
</dbReference>
<dbReference type="InterPro" id="IPR019374">
    <property type="entry name" value="Ribosomal_mS22"/>
</dbReference>
<dbReference type="Proteomes" id="UP000887458">
    <property type="component" value="Unassembled WGS sequence"/>
</dbReference>
<dbReference type="PANTHER" id="PTHR13071:SF4">
    <property type="entry name" value="SMALL RIBOSOMAL SUBUNIT PROTEIN MS22"/>
    <property type="match status" value="1"/>
</dbReference>
<comment type="caution">
    <text evidence="2">The sequence shown here is derived from an EMBL/GenBank/DDBJ whole genome shotgun (WGS) entry which is preliminary data.</text>
</comment>
<dbReference type="GO" id="GO:0005840">
    <property type="term" value="C:ribosome"/>
    <property type="evidence" value="ECO:0007669"/>
    <property type="project" value="UniProtKB-KW"/>
</dbReference>
<dbReference type="Pfam" id="PF10245">
    <property type="entry name" value="MRP-S22"/>
    <property type="match status" value="1"/>
</dbReference>
<accession>A0ABQ8J0P0</accession>
<dbReference type="InterPro" id="IPR007276">
    <property type="entry name" value="Nop14"/>
</dbReference>
<dbReference type="EMBL" id="NJHN03000095">
    <property type="protein sequence ID" value="KAH9416087.1"/>
    <property type="molecule type" value="Genomic_DNA"/>
</dbReference>
<feature type="compositionally biased region" description="Basic residues" evidence="1">
    <location>
        <begin position="1"/>
        <end position="10"/>
    </location>
</feature>
<evidence type="ECO:0000313" key="3">
    <source>
        <dbReference type="Proteomes" id="UP000887458"/>
    </source>
</evidence>
<keyword evidence="2" id="KW-0689">Ribosomal protein</keyword>
<evidence type="ECO:0000313" key="2">
    <source>
        <dbReference type="EMBL" id="KAH9416087.1"/>
    </source>
</evidence>
<organism evidence="2 3">
    <name type="scientific">Dermatophagoides pteronyssinus</name>
    <name type="common">European house dust mite</name>
    <dbReference type="NCBI Taxonomy" id="6956"/>
    <lineage>
        <taxon>Eukaryota</taxon>
        <taxon>Metazoa</taxon>
        <taxon>Ecdysozoa</taxon>
        <taxon>Arthropoda</taxon>
        <taxon>Chelicerata</taxon>
        <taxon>Arachnida</taxon>
        <taxon>Acari</taxon>
        <taxon>Acariformes</taxon>
        <taxon>Sarcoptiformes</taxon>
        <taxon>Astigmata</taxon>
        <taxon>Psoroptidia</taxon>
        <taxon>Analgoidea</taxon>
        <taxon>Pyroglyphidae</taxon>
        <taxon>Dermatophagoidinae</taxon>
        <taxon>Dermatophagoides</taxon>
    </lineage>
</organism>
<protein>
    <submittedName>
        <fullName evidence="2">28S ribosomal protein S22, mitochondrial</fullName>
    </submittedName>
</protein>
<evidence type="ECO:0000256" key="1">
    <source>
        <dbReference type="SAM" id="MobiDB-lite"/>
    </source>
</evidence>
<feature type="region of interest" description="Disordered" evidence="1">
    <location>
        <begin position="203"/>
        <end position="236"/>
    </location>
</feature>
<feature type="compositionally biased region" description="Basic and acidic residues" evidence="1">
    <location>
        <begin position="11"/>
        <end position="20"/>
    </location>
</feature>
<gene>
    <name evidence="2" type="primary">MRPS22</name>
    <name evidence="2" type="ORF">DERP_000584</name>
</gene>
<proteinExistence type="predicted"/>
<sequence length="910" mass="107347">MAKNQAKKRSKIEMKKAEESRLKNEMNPFEIRHNKIKHKVLGRKIAKNEFGKPLINRNRAYKKREQTLLKEYKNTNKAGHGLRDLREQDANVRMIEKYRQEQNRIDFNHNDIIELTHKGRPLDEMIDDRIDSDDEHLDLFTRDDYVETSHFGGGEYGPSKSKKEILDEIMAEKARIKLQQEETINLTEQLDNKWNEIRNLIRHKGSNQTTMDKKSDPLAKQPNPLHRLADDQSTPDGQFRSKLNSIENLNDIGQILDTIKKMIDLLKSKVTRKSFILLKDRLIAMAEKQLKFTPKEMAILIVGAYFKELQTFIHLIILRTLNKIKYSNLMEISCAIFLNNFLLKSQSTDKFCPELFVHVDNLVRLCLPQSSTKIKLFHRLEYEIDCHLNVSKFNDSEVEENLRYKLNIILPYKYSDYYQILREKYSSSSTGFMLSSTIKMIDESIRPAVVSKQMNQILEEIFNKFETTEKSSNKSVIIVNNIKPKPFILPLLEPKFEDDLRLKPKYQCERKKLTKKYKREFKGAQREIRKDSKFLRDTYLKEVEKKDRIRKNKRISNSRCFTTTRFLSNEMNEKNQSTTTTRNDMEDLFLDKRVGYLLKALTGYDPIKVFSTKSLDSLNSPKYRLMTDEQLKMEIKQADQRADSLLQMPPVKYPTEYEPRILEKDIALQGFLDPSIKLVFMDATAGFTDNERMIVVREPDGTLREANREERHRTNQIFYPIEERHIELPKMFEEPHLTEMMNRAAYKLLLDNICLHFEPEDPKYQDLCHKTYEHITSNNNFDHLLFTRHYGGMVFYLAFNRKIDSLLYHLITEQRINDGHNLLILYYIINPSDEVSKIVGEFNSITPHESLESVADINRIESSKPIEMEKFLNLLKIYLKNDSNSNLKSRLELSLQKLLSEQQQRDEAKN</sequence>
<reference evidence="2 3" key="1">
    <citation type="journal article" date="2018" name="J. Allergy Clin. Immunol.">
        <title>High-quality assembly of Dermatophagoides pteronyssinus genome and transcriptome reveals a wide range of novel allergens.</title>
        <authorList>
            <person name="Liu X.Y."/>
            <person name="Yang K.Y."/>
            <person name="Wang M.Q."/>
            <person name="Kwok J.S."/>
            <person name="Zeng X."/>
            <person name="Yang Z."/>
            <person name="Xiao X.J."/>
            <person name="Lau C.P."/>
            <person name="Li Y."/>
            <person name="Huang Z.M."/>
            <person name="Ba J.G."/>
            <person name="Yim A.K."/>
            <person name="Ouyang C.Y."/>
            <person name="Ngai S.M."/>
            <person name="Chan T.F."/>
            <person name="Leung E.L."/>
            <person name="Liu L."/>
            <person name="Liu Z.G."/>
            <person name="Tsui S.K."/>
        </authorList>
    </citation>
    <scope>NUCLEOTIDE SEQUENCE [LARGE SCALE GENOMIC DNA]</scope>
    <source>
        <strain evidence="2">Derp</strain>
    </source>
</reference>
<dbReference type="Pfam" id="PF04147">
    <property type="entry name" value="Nop14"/>
    <property type="match status" value="2"/>
</dbReference>
<keyword evidence="2" id="KW-0687">Ribonucleoprotein</keyword>